<evidence type="ECO:0000256" key="2">
    <source>
        <dbReference type="ARBA" id="ARBA00023012"/>
    </source>
</evidence>
<evidence type="ECO:0000256" key="6">
    <source>
        <dbReference type="PROSITE-ProRule" id="PRU00169"/>
    </source>
</evidence>
<dbReference type="RefSeq" id="WP_129888909.1">
    <property type="nucleotide sequence ID" value="NZ_CP035758.1"/>
</dbReference>
<dbReference type="GO" id="GO:0000156">
    <property type="term" value="F:phosphorelay response regulator activity"/>
    <property type="evidence" value="ECO:0007669"/>
    <property type="project" value="TreeGrafter"/>
</dbReference>
<keyword evidence="3" id="KW-0805">Transcription regulation</keyword>
<sequence>MPEANILLVEDDETLRELTKRNLCARDYQVSTAEDVHTALEHLRSRNFDLIVLDINLPDQTGWDVLRVARHEGYIRPLKDGNLNNTLPVVILSAVRVSPNRLAEFHPLAYLPKPFPMEALLRLAAEAALYKQEKAGSIYPDMHRAL</sequence>
<dbReference type="GO" id="GO:0032993">
    <property type="term" value="C:protein-DNA complex"/>
    <property type="evidence" value="ECO:0007669"/>
    <property type="project" value="TreeGrafter"/>
</dbReference>
<dbReference type="EMBL" id="CP035758">
    <property type="protein sequence ID" value="QBD77856.1"/>
    <property type="molecule type" value="Genomic_DNA"/>
</dbReference>
<keyword evidence="2" id="KW-0902">Two-component regulatory system</keyword>
<keyword evidence="4" id="KW-0238">DNA-binding</keyword>
<keyword evidence="5" id="KW-0804">Transcription</keyword>
<dbReference type="InterPro" id="IPR011006">
    <property type="entry name" value="CheY-like_superfamily"/>
</dbReference>
<dbReference type="PROSITE" id="PS50110">
    <property type="entry name" value="RESPONSE_REGULATORY"/>
    <property type="match status" value="1"/>
</dbReference>
<keyword evidence="1 6" id="KW-0597">Phosphoprotein</keyword>
<evidence type="ECO:0000256" key="5">
    <source>
        <dbReference type="ARBA" id="ARBA00023163"/>
    </source>
</evidence>
<accession>A0A4P6JSL0</accession>
<dbReference type="PANTHER" id="PTHR48111:SF1">
    <property type="entry name" value="TWO-COMPONENT RESPONSE REGULATOR ORR33"/>
    <property type="match status" value="1"/>
</dbReference>
<reference evidence="8 9" key="1">
    <citation type="submission" date="2019-01" db="EMBL/GenBank/DDBJ databases">
        <title>Ktedonosporobacter rubrisoli SCAWS-G2.</title>
        <authorList>
            <person name="Huang Y."/>
            <person name="Yan B."/>
        </authorList>
    </citation>
    <scope>NUCLEOTIDE SEQUENCE [LARGE SCALE GENOMIC DNA]</scope>
    <source>
        <strain evidence="8 9">SCAWS-G2</strain>
    </source>
</reference>
<dbReference type="Proteomes" id="UP000290365">
    <property type="component" value="Chromosome"/>
</dbReference>
<evidence type="ECO:0000256" key="3">
    <source>
        <dbReference type="ARBA" id="ARBA00023015"/>
    </source>
</evidence>
<dbReference type="GO" id="GO:0006355">
    <property type="term" value="P:regulation of DNA-templated transcription"/>
    <property type="evidence" value="ECO:0007669"/>
    <property type="project" value="TreeGrafter"/>
</dbReference>
<dbReference type="InterPro" id="IPR001789">
    <property type="entry name" value="Sig_transdc_resp-reg_receiver"/>
</dbReference>
<proteinExistence type="predicted"/>
<evidence type="ECO:0000259" key="7">
    <source>
        <dbReference type="PROSITE" id="PS50110"/>
    </source>
</evidence>
<dbReference type="PANTHER" id="PTHR48111">
    <property type="entry name" value="REGULATOR OF RPOS"/>
    <property type="match status" value="1"/>
</dbReference>
<protein>
    <submittedName>
        <fullName evidence="8">Response regulator</fullName>
    </submittedName>
</protein>
<dbReference type="OrthoDB" id="162905at2"/>
<dbReference type="GO" id="GO:0000976">
    <property type="term" value="F:transcription cis-regulatory region binding"/>
    <property type="evidence" value="ECO:0007669"/>
    <property type="project" value="TreeGrafter"/>
</dbReference>
<dbReference type="SUPFAM" id="SSF52172">
    <property type="entry name" value="CheY-like"/>
    <property type="match status" value="1"/>
</dbReference>
<evidence type="ECO:0000313" key="8">
    <source>
        <dbReference type="EMBL" id="QBD77856.1"/>
    </source>
</evidence>
<evidence type="ECO:0000256" key="1">
    <source>
        <dbReference type="ARBA" id="ARBA00022553"/>
    </source>
</evidence>
<gene>
    <name evidence="8" type="ORF">EPA93_18405</name>
</gene>
<feature type="modified residue" description="4-aspartylphosphate" evidence="6">
    <location>
        <position position="54"/>
    </location>
</feature>
<dbReference type="Pfam" id="PF00072">
    <property type="entry name" value="Response_reg"/>
    <property type="match status" value="1"/>
</dbReference>
<dbReference type="InterPro" id="IPR039420">
    <property type="entry name" value="WalR-like"/>
</dbReference>
<dbReference type="AlphaFoldDB" id="A0A4P6JSL0"/>
<name>A0A4P6JSL0_KTERU</name>
<dbReference type="Gene3D" id="3.40.50.2300">
    <property type="match status" value="1"/>
</dbReference>
<dbReference type="SMART" id="SM00448">
    <property type="entry name" value="REC"/>
    <property type="match status" value="1"/>
</dbReference>
<evidence type="ECO:0000256" key="4">
    <source>
        <dbReference type="ARBA" id="ARBA00023125"/>
    </source>
</evidence>
<feature type="domain" description="Response regulatory" evidence="7">
    <location>
        <begin position="5"/>
        <end position="128"/>
    </location>
</feature>
<keyword evidence="9" id="KW-1185">Reference proteome</keyword>
<dbReference type="KEGG" id="kbs:EPA93_18405"/>
<dbReference type="GO" id="GO:0005829">
    <property type="term" value="C:cytosol"/>
    <property type="evidence" value="ECO:0007669"/>
    <property type="project" value="TreeGrafter"/>
</dbReference>
<evidence type="ECO:0000313" key="9">
    <source>
        <dbReference type="Proteomes" id="UP000290365"/>
    </source>
</evidence>
<organism evidence="8 9">
    <name type="scientific">Ktedonosporobacter rubrisoli</name>
    <dbReference type="NCBI Taxonomy" id="2509675"/>
    <lineage>
        <taxon>Bacteria</taxon>
        <taxon>Bacillati</taxon>
        <taxon>Chloroflexota</taxon>
        <taxon>Ktedonobacteria</taxon>
        <taxon>Ktedonobacterales</taxon>
        <taxon>Ktedonosporobacteraceae</taxon>
        <taxon>Ktedonosporobacter</taxon>
    </lineage>
</organism>